<dbReference type="AlphaFoldDB" id="A0A4Y2LWZ7"/>
<reference evidence="1 2" key="1">
    <citation type="journal article" date="2019" name="Sci. Rep.">
        <title>Orb-weaving spider Araneus ventricosus genome elucidates the spidroin gene catalogue.</title>
        <authorList>
            <person name="Kono N."/>
            <person name="Nakamura H."/>
            <person name="Ohtoshi R."/>
            <person name="Moran D.A.P."/>
            <person name="Shinohara A."/>
            <person name="Yoshida Y."/>
            <person name="Fujiwara M."/>
            <person name="Mori M."/>
            <person name="Tomita M."/>
            <person name="Arakawa K."/>
        </authorList>
    </citation>
    <scope>NUCLEOTIDE SEQUENCE [LARGE SCALE GENOMIC DNA]</scope>
</reference>
<proteinExistence type="predicted"/>
<name>A0A4Y2LWZ7_ARAVE</name>
<accession>A0A4Y2LWZ7</accession>
<evidence type="ECO:0000313" key="2">
    <source>
        <dbReference type="Proteomes" id="UP000499080"/>
    </source>
</evidence>
<dbReference type="Proteomes" id="UP000499080">
    <property type="component" value="Unassembled WGS sequence"/>
</dbReference>
<comment type="caution">
    <text evidence="1">The sequence shown here is derived from an EMBL/GenBank/DDBJ whole genome shotgun (WGS) entry which is preliminary data.</text>
</comment>
<evidence type="ECO:0000313" key="1">
    <source>
        <dbReference type="EMBL" id="GBN19321.1"/>
    </source>
</evidence>
<organism evidence="1 2">
    <name type="scientific">Araneus ventricosus</name>
    <name type="common">Orbweaver spider</name>
    <name type="synonym">Epeira ventricosa</name>
    <dbReference type="NCBI Taxonomy" id="182803"/>
    <lineage>
        <taxon>Eukaryota</taxon>
        <taxon>Metazoa</taxon>
        <taxon>Ecdysozoa</taxon>
        <taxon>Arthropoda</taxon>
        <taxon>Chelicerata</taxon>
        <taxon>Arachnida</taxon>
        <taxon>Araneae</taxon>
        <taxon>Araneomorphae</taxon>
        <taxon>Entelegynae</taxon>
        <taxon>Araneoidea</taxon>
        <taxon>Araneidae</taxon>
        <taxon>Araneus</taxon>
    </lineage>
</organism>
<protein>
    <submittedName>
        <fullName evidence="1">Uncharacterized protein</fullName>
    </submittedName>
</protein>
<gene>
    <name evidence="1" type="ORF">AVEN_5475_1</name>
</gene>
<sequence length="152" mass="17681">MGFEAPFHTQCLNFGASPTITSYRFWGSSLSRMSLIRHQSHYCVRQGMNFEASWLHKGTRRRGTSTPVRGKPLTAYMKYNFRTVKKDSIAHNVLNVTCSLFENIKSNCEVPNKFSEYQIYGVLLMDHKIKRVASRHQEEQKLQWNMVSQTTL</sequence>
<dbReference type="EMBL" id="BGPR01006478">
    <property type="protein sequence ID" value="GBN19321.1"/>
    <property type="molecule type" value="Genomic_DNA"/>
</dbReference>
<keyword evidence="2" id="KW-1185">Reference proteome</keyword>